<sequence>MLKPVKMKNAVRWLVVDAAARTRLPARELMEMHDWSRGWSAGSPRALFGATCNWLEEQEGRSWSRDPQYRLPYPVPDVADSRWGLVYDMINVFLVEDATEFWNRKADSADPDRSTYDSKDLFGSDAARIVVQGFERPDIPWNDEQNRAIHDVINWYKDRKRAPIFRLFGYAGTGKTQLIKEIAWRVQNGEGCSRGEVVFAAYTGKAAAVMRSKGCVGAGTLHSLIYRPKMDRVTGKIKGFSKNEESPLRYASLLIVDEVSMVNEDMAMDILEYGVPILVVGDPFQLKPVKGEGYFVRGRADVMLTKIERVAEENPLIWLSMRIRAKKKIKPGLYGETRVWAPGTRVDDEHVANADQILVGIHRTRHSLNRKYRMLHGFFDQDSEFPVKGERLLCKKNNKDTGVLNGTQWHCSAPKIKPIKRLRDPRKPALGYETTNLQGLYFKARSLDLFNADGDPLVVDTVCSQHHFDQNLPEPPWQDIRGTDTWTFAYAMTGHSAQGSQWDRTLIIDESDVFADQKWEHLYTQLTRTAVSANLYL</sequence>
<dbReference type="Pfam" id="PF13538">
    <property type="entry name" value="UvrD_C_2"/>
    <property type="match status" value="1"/>
</dbReference>
<dbReference type="CDD" id="cd18809">
    <property type="entry name" value="SF1_C_RecD"/>
    <property type="match status" value="1"/>
</dbReference>
<dbReference type="EMBL" id="BK016090">
    <property type="protein sequence ID" value="DAF93990.1"/>
    <property type="molecule type" value="Genomic_DNA"/>
</dbReference>
<evidence type="ECO:0000313" key="2">
    <source>
        <dbReference type="EMBL" id="DAF94009.1"/>
    </source>
</evidence>
<name>A0A8S5UHN7_9CAUD</name>
<dbReference type="Gene3D" id="3.40.50.300">
    <property type="entry name" value="P-loop containing nucleotide triphosphate hydrolases"/>
    <property type="match status" value="2"/>
</dbReference>
<dbReference type="SUPFAM" id="SSF52540">
    <property type="entry name" value="P-loop containing nucleoside triphosphate hydrolases"/>
    <property type="match status" value="1"/>
</dbReference>
<dbReference type="Pfam" id="PF13245">
    <property type="entry name" value="AAA_19"/>
    <property type="match status" value="1"/>
</dbReference>
<reference evidence="2" key="1">
    <citation type="journal article" date="2021" name="Proc. Natl. Acad. Sci. U.S.A.">
        <title>A Catalog of Tens of Thousands of Viruses from Human Metagenomes Reveals Hidden Associations with Chronic Diseases.</title>
        <authorList>
            <person name="Tisza M.J."/>
            <person name="Buck C.B."/>
        </authorList>
    </citation>
    <scope>NUCLEOTIDE SEQUENCE</scope>
    <source>
        <strain evidence="2">Ctu2j3</strain>
    </source>
</reference>
<proteinExistence type="predicted"/>
<dbReference type="InterPro" id="IPR027785">
    <property type="entry name" value="UvrD-like_helicase_C"/>
</dbReference>
<protein>
    <submittedName>
        <fullName evidence="2">Exodeoxyribonuclease V</fullName>
    </submittedName>
</protein>
<evidence type="ECO:0000259" key="1">
    <source>
        <dbReference type="Pfam" id="PF13538"/>
    </source>
</evidence>
<feature type="domain" description="UvrD-like helicase C-terminal" evidence="1">
    <location>
        <begin position="488"/>
        <end position="534"/>
    </location>
</feature>
<organism evidence="2">
    <name type="scientific">Myoviridae sp. ctu2j3</name>
    <dbReference type="NCBI Taxonomy" id="2825197"/>
    <lineage>
        <taxon>Viruses</taxon>
        <taxon>Duplodnaviria</taxon>
        <taxon>Heunggongvirae</taxon>
        <taxon>Uroviricota</taxon>
        <taxon>Caudoviricetes</taxon>
    </lineage>
</organism>
<dbReference type="EMBL" id="BK016090">
    <property type="protein sequence ID" value="DAF94009.1"/>
    <property type="molecule type" value="Genomic_DNA"/>
</dbReference>
<dbReference type="InterPro" id="IPR027417">
    <property type="entry name" value="P-loop_NTPase"/>
</dbReference>
<accession>A0A8S5UHN7</accession>